<dbReference type="Pfam" id="PF19502">
    <property type="entry name" value="DUF6036"/>
    <property type="match status" value="1"/>
</dbReference>
<comment type="caution">
    <text evidence="2">The sequence shown here is derived from an EMBL/GenBank/DDBJ whole genome shotgun (WGS) entry which is preliminary data.</text>
</comment>
<evidence type="ECO:0000259" key="1">
    <source>
        <dbReference type="Pfam" id="PF19502"/>
    </source>
</evidence>
<dbReference type="InterPro" id="IPR043519">
    <property type="entry name" value="NT_sf"/>
</dbReference>
<feature type="domain" description="DUF6036" evidence="1">
    <location>
        <begin position="20"/>
        <end position="146"/>
    </location>
</feature>
<name>A0A2S9YJD8_9BACT</name>
<evidence type="ECO:0000313" key="2">
    <source>
        <dbReference type="EMBL" id="PRQ05191.1"/>
    </source>
</evidence>
<dbReference type="AlphaFoldDB" id="A0A2S9YJD8"/>
<dbReference type="SUPFAM" id="SSF81301">
    <property type="entry name" value="Nucleotidyltransferase"/>
    <property type="match status" value="1"/>
</dbReference>
<sequence>MTLLEQLAGIVRTLDAAGIEYGLVGGLAVAVWGAPRATQDIDLLVRPEAVDPIMAAVEPLGFRFRALPMTFRDGMQLQRVSKLDDGTLLTLDLLLVNENLESVWASRKPLEVSELDGASVWVISREALIQMKAAAGRPQDALDIQNLEEQDR</sequence>
<dbReference type="Proteomes" id="UP000238823">
    <property type="component" value="Unassembled WGS sequence"/>
</dbReference>
<dbReference type="InterPro" id="IPR045792">
    <property type="entry name" value="DUF6036"/>
</dbReference>
<accession>A0A2S9YJD8</accession>
<dbReference type="RefSeq" id="WP_106091568.1">
    <property type="nucleotide sequence ID" value="NZ_PVNL01000096.1"/>
</dbReference>
<proteinExistence type="predicted"/>
<protein>
    <recommendedName>
        <fullName evidence="1">DUF6036 domain-containing protein</fullName>
    </recommendedName>
</protein>
<dbReference type="EMBL" id="PVNL01000096">
    <property type="protein sequence ID" value="PRQ05191.1"/>
    <property type="molecule type" value="Genomic_DNA"/>
</dbReference>
<dbReference type="Gene3D" id="3.30.460.40">
    <property type="match status" value="1"/>
</dbReference>
<evidence type="ECO:0000313" key="3">
    <source>
        <dbReference type="Proteomes" id="UP000238823"/>
    </source>
</evidence>
<reference evidence="2 3" key="1">
    <citation type="submission" date="2018-03" db="EMBL/GenBank/DDBJ databases">
        <title>Draft Genome Sequences of the Obligatory Marine Myxobacteria Enhygromyxa salina SWB007.</title>
        <authorList>
            <person name="Poehlein A."/>
            <person name="Moghaddam J.A."/>
            <person name="Harms H."/>
            <person name="Alanjari M."/>
            <person name="Koenig G.M."/>
            <person name="Daniel R."/>
            <person name="Schaeberle T.F."/>
        </authorList>
    </citation>
    <scope>NUCLEOTIDE SEQUENCE [LARGE SCALE GENOMIC DNA]</scope>
    <source>
        <strain evidence="2 3">SWB007</strain>
    </source>
</reference>
<dbReference type="OrthoDB" id="5519456at2"/>
<organism evidence="2 3">
    <name type="scientific">Enhygromyxa salina</name>
    <dbReference type="NCBI Taxonomy" id="215803"/>
    <lineage>
        <taxon>Bacteria</taxon>
        <taxon>Pseudomonadati</taxon>
        <taxon>Myxococcota</taxon>
        <taxon>Polyangia</taxon>
        <taxon>Nannocystales</taxon>
        <taxon>Nannocystaceae</taxon>
        <taxon>Enhygromyxa</taxon>
    </lineage>
</organism>
<gene>
    <name evidence="2" type="ORF">ENSA7_46410</name>
</gene>